<evidence type="ECO:0000256" key="5">
    <source>
        <dbReference type="PIRSR" id="PIRSR001365-1"/>
    </source>
</evidence>
<evidence type="ECO:0000256" key="6">
    <source>
        <dbReference type="PIRSR" id="PIRSR001365-2"/>
    </source>
</evidence>
<sequence length="306" mass="31119">MAPAVTPFDADGAVARASFETNVRAHVAAGLSGVVVAGSSGEAALLDEGERAALLTWARALVPSDRWLIAGIGGESTRQVIQRARVAADAGADAVLVVSPHYYGKRMSEAALHAHFTAVADASPLPVLLYNIPVYAHLVLSPELVARLSRHGNVVGMKDSAGDLATLARYVESQRDDFRVLTGHGGTWAQALALGVSGGILAVSLFAPALTLAVWEAARAGDADGAAALQARLVPLARDVVAALGPAGLKAAMTMVGLEGGVPRAPLLALDDAEREQVRAAFAAAVVPLVGAPPTPVAARGLAAAH</sequence>
<proteinExistence type="inferred from homology"/>
<dbReference type="InterPro" id="IPR020625">
    <property type="entry name" value="Schiff_base-form_aldolases_AS"/>
</dbReference>
<dbReference type="PIRSF" id="PIRSF001365">
    <property type="entry name" value="DHDPS"/>
    <property type="match status" value="1"/>
</dbReference>
<keyword evidence="2 4" id="KW-0456">Lyase</keyword>
<dbReference type="GO" id="GO:0008840">
    <property type="term" value="F:4-hydroxy-tetrahydrodipicolinate synthase activity"/>
    <property type="evidence" value="ECO:0007669"/>
    <property type="project" value="TreeGrafter"/>
</dbReference>
<feature type="binding site" evidence="6">
    <location>
        <position position="200"/>
    </location>
    <ligand>
        <name>pyruvate</name>
        <dbReference type="ChEBI" id="CHEBI:15361"/>
    </ligand>
</feature>
<dbReference type="Gene3D" id="3.20.20.70">
    <property type="entry name" value="Aldolase class I"/>
    <property type="match status" value="1"/>
</dbReference>
<evidence type="ECO:0000313" key="8">
    <source>
        <dbReference type="Proteomes" id="UP001161325"/>
    </source>
</evidence>
<evidence type="ECO:0000256" key="1">
    <source>
        <dbReference type="ARBA" id="ARBA00007592"/>
    </source>
</evidence>
<evidence type="ECO:0000256" key="4">
    <source>
        <dbReference type="PIRNR" id="PIRNR001365"/>
    </source>
</evidence>
<dbReference type="Pfam" id="PF00701">
    <property type="entry name" value="DHDPS"/>
    <property type="match status" value="1"/>
</dbReference>
<dbReference type="PANTHER" id="PTHR12128:SF66">
    <property type="entry name" value="4-HYDROXY-2-OXOGLUTARATE ALDOLASE, MITOCHONDRIAL"/>
    <property type="match status" value="1"/>
</dbReference>
<dbReference type="CDD" id="cd00408">
    <property type="entry name" value="DHDPS-like"/>
    <property type="match status" value="1"/>
</dbReference>
<dbReference type="PANTHER" id="PTHR12128">
    <property type="entry name" value="DIHYDRODIPICOLINATE SYNTHASE"/>
    <property type="match status" value="1"/>
</dbReference>
<dbReference type="EMBL" id="BRXS01000004">
    <property type="protein sequence ID" value="GLC26184.1"/>
    <property type="molecule type" value="Genomic_DNA"/>
</dbReference>
<dbReference type="SMART" id="SM01130">
    <property type="entry name" value="DHDPS"/>
    <property type="match status" value="1"/>
</dbReference>
<evidence type="ECO:0000256" key="3">
    <source>
        <dbReference type="ARBA" id="ARBA00023270"/>
    </source>
</evidence>
<comment type="similarity">
    <text evidence="1 4">Belongs to the DapA family.</text>
</comment>
<evidence type="ECO:0000256" key="2">
    <source>
        <dbReference type="ARBA" id="ARBA00023239"/>
    </source>
</evidence>
<gene>
    <name evidence="7" type="primary">dapA_1</name>
    <name evidence="7" type="ORF">rosag_26970</name>
</gene>
<comment type="caution">
    <text evidence="7">The sequence shown here is derived from an EMBL/GenBank/DDBJ whole genome shotgun (WGS) entry which is preliminary data.</text>
</comment>
<dbReference type="PRINTS" id="PR00146">
    <property type="entry name" value="DHPICSNTHASE"/>
</dbReference>
<dbReference type="Proteomes" id="UP001161325">
    <property type="component" value="Unassembled WGS sequence"/>
</dbReference>
<dbReference type="AlphaFoldDB" id="A0AA37Q4H9"/>
<protein>
    <submittedName>
        <fullName evidence="7">4-hydroxy-tetrahydrodipicolinate synthase</fullName>
    </submittedName>
</protein>
<organism evidence="7 8">
    <name type="scientific">Roseisolibacter agri</name>
    <dbReference type="NCBI Taxonomy" id="2014610"/>
    <lineage>
        <taxon>Bacteria</taxon>
        <taxon>Pseudomonadati</taxon>
        <taxon>Gemmatimonadota</taxon>
        <taxon>Gemmatimonadia</taxon>
        <taxon>Gemmatimonadales</taxon>
        <taxon>Gemmatimonadaceae</taxon>
        <taxon>Roseisolibacter</taxon>
    </lineage>
</organism>
<reference evidence="7" key="1">
    <citation type="submission" date="2022-08" db="EMBL/GenBank/DDBJ databases">
        <title>Draft genome sequencing of Roseisolibacter agri AW1220.</title>
        <authorList>
            <person name="Tobiishi Y."/>
            <person name="Tonouchi A."/>
        </authorList>
    </citation>
    <scope>NUCLEOTIDE SEQUENCE</scope>
    <source>
        <strain evidence="7">AW1220</strain>
    </source>
</reference>
<dbReference type="SUPFAM" id="SSF51569">
    <property type="entry name" value="Aldolase"/>
    <property type="match status" value="1"/>
</dbReference>
<dbReference type="GO" id="GO:0044281">
    <property type="term" value="P:small molecule metabolic process"/>
    <property type="evidence" value="ECO:0007669"/>
    <property type="project" value="UniProtKB-ARBA"/>
</dbReference>
<accession>A0AA37Q4H9</accession>
<feature type="active site" description="Proton donor/acceptor" evidence="5">
    <location>
        <position position="130"/>
    </location>
</feature>
<feature type="active site" description="Schiff-base intermediate with substrate" evidence="5">
    <location>
        <position position="158"/>
    </location>
</feature>
<dbReference type="InterPro" id="IPR013785">
    <property type="entry name" value="Aldolase_TIM"/>
</dbReference>
<evidence type="ECO:0000313" key="7">
    <source>
        <dbReference type="EMBL" id="GLC26184.1"/>
    </source>
</evidence>
<name>A0AA37Q4H9_9BACT</name>
<keyword evidence="3" id="KW-0704">Schiff base</keyword>
<dbReference type="PROSITE" id="PS00666">
    <property type="entry name" value="DHDPS_2"/>
    <property type="match status" value="1"/>
</dbReference>
<keyword evidence="8" id="KW-1185">Reference proteome</keyword>
<dbReference type="InterPro" id="IPR002220">
    <property type="entry name" value="DapA-like"/>
</dbReference>